<dbReference type="InterPro" id="IPR029068">
    <property type="entry name" value="Glyas_Bleomycin-R_OHBP_Dase"/>
</dbReference>
<dbReference type="RefSeq" id="WP_124974210.1">
    <property type="nucleotide sequence ID" value="NZ_RQVS01000029.1"/>
</dbReference>
<evidence type="ECO:0000259" key="1">
    <source>
        <dbReference type="Pfam" id="PF00903"/>
    </source>
</evidence>
<evidence type="ECO:0000313" key="3">
    <source>
        <dbReference type="Proteomes" id="UP000274391"/>
    </source>
</evidence>
<dbReference type="CDD" id="cd06588">
    <property type="entry name" value="PhnB_like"/>
    <property type="match status" value="1"/>
</dbReference>
<dbReference type="InterPro" id="IPR004360">
    <property type="entry name" value="Glyas_Fos-R_dOase_dom"/>
</dbReference>
<reference evidence="2 3" key="1">
    <citation type="submission" date="2018-11" db="EMBL/GenBank/DDBJ databases">
        <title>YIM 102482-1 draft genome.</title>
        <authorList>
            <person name="Li G."/>
            <person name="Jiang Y."/>
        </authorList>
    </citation>
    <scope>NUCLEOTIDE SEQUENCE [LARGE SCALE GENOMIC DNA]</scope>
    <source>
        <strain evidence="2 3">YIM 102482-1</strain>
    </source>
</reference>
<dbReference type="OrthoDB" id="9795306at2"/>
<keyword evidence="3" id="KW-1185">Reference proteome</keyword>
<name>A0A3P3VSW1_9MICO</name>
<dbReference type="InterPro" id="IPR028973">
    <property type="entry name" value="PhnB-like"/>
</dbReference>
<sequence length="150" mass="16149">MPSLATYIALPGTTAEAFNHWHEVLGGELQILTYGDMPMPGMPFEPDPNSVAHAVLKTPGGELAGGDAEPGGDYAVRDTAYSLLYTADDPDEAREIIRKFVDAGGAAGMPFELAPWGDWYGQVFDRFGVMWSLSVPASEDWRERAEVAGA</sequence>
<dbReference type="Pfam" id="PF00903">
    <property type="entry name" value="Glyoxalase"/>
    <property type="match status" value="1"/>
</dbReference>
<dbReference type="EMBL" id="RQVS01000029">
    <property type="protein sequence ID" value="RRJ85544.1"/>
    <property type="molecule type" value="Genomic_DNA"/>
</dbReference>
<dbReference type="AlphaFoldDB" id="A0A3P3VSW1"/>
<dbReference type="Proteomes" id="UP000274391">
    <property type="component" value="Unassembled WGS sequence"/>
</dbReference>
<comment type="caution">
    <text evidence="2">The sequence shown here is derived from an EMBL/GenBank/DDBJ whole genome shotgun (WGS) entry which is preliminary data.</text>
</comment>
<dbReference type="PANTHER" id="PTHR33990">
    <property type="entry name" value="PROTEIN YJDN-RELATED"/>
    <property type="match status" value="1"/>
</dbReference>
<proteinExistence type="predicted"/>
<dbReference type="Gene3D" id="3.10.180.10">
    <property type="entry name" value="2,3-Dihydroxybiphenyl 1,2-Dioxygenase, domain 1"/>
    <property type="match status" value="1"/>
</dbReference>
<dbReference type="SUPFAM" id="SSF54593">
    <property type="entry name" value="Glyoxalase/Bleomycin resistance protein/Dihydroxybiphenyl dioxygenase"/>
    <property type="match status" value="1"/>
</dbReference>
<organism evidence="2 3">
    <name type="scientific">Gulosibacter macacae</name>
    <dbReference type="NCBI Taxonomy" id="2488791"/>
    <lineage>
        <taxon>Bacteria</taxon>
        <taxon>Bacillati</taxon>
        <taxon>Actinomycetota</taxon>
        <taxon>Actinomycetes</taxon>
        <taxon>Micrococcales</taxon>
        <taxon>Microbacteriaceae</taxon>
        <taxon>Gulosibacter</taxon>
    </lineage>
</organism>
<accession>A0A3P3VSW1</accession>
<dbReference type="PANTHER" id="PTHR33990:SF1">
    <property type="entry name" value="PROTEIN YJDN"/>
    <property type="match status" value="1"/>
</dbReference>
<protein>
    <submittedName>
        <fullName evidence="2">VOC family protein</fullName>
    </submittedName>
</protein>
<feature type="domain" description="Glyoxalase/fosfomycin resistance/dioxygenase" evidence="1">
    <location>
        <begin position="14"/>
        <end position="132"/>
    </location>
</feature>
<gene>
    <name evidence="2" type="ORF">EG850_13065</name>
</gene>
<evidence type="ECO:0000313" key="2">
    <source>
        <dbReference type="EMBL" id="RRJ85544.1"/>
    </source>
</evidence>